<feature type="transmembrane region" description="Helical" evidence="2">
    <location>
        <begin position="6"/>
        <end position="26"/>
    </location>
</feature>
<evidence type="ECO:0000256" key="1">
    <source>
        <dbReference type="SAM" id="MobiDB-lite"/>
    </source>
</evidence>
<organism evidence="3 4">
    <name type="scientific">Camellia sinensis</name>
    <name type="common">Tea plant</name>
    <name type="synonym">Thea sinensis</name>
    <dbReference type="NCBI Taxonomy" id="4442"/>
    <lineage>
        <taxon>Eukaryota</taxon>
        <taxon>Viridiplantae</taxon>
        <taxon>Streptophyta</taxon>
        <taxon>Embryophyta</taxon>
        <taxon>Tracheophyta</taxon>
        <taxon>Spermatophyta</taxon>
        <taxon>Magnoliopsida</taxon>
        <taxon>eudicotyledons</taxon>
        <taxon>Gunneridae</taxon>
        <taxon>Pentapetalae</taxon>
        <taxon>asterids</taxon>
        <taxon>Ericales</taxon>
        <taxon>Theaceae</taxon>
        <taxon>Camellia</taxon>
    </lineage>
</organism>
<reference evidence="4" key="1">
    <citation type="journal article" date="2020" name="Nat. Commun.">
        <title>Genome assembly of wild tea tree DASZ reveals pedigree and selection history of tea varieties.</title>
        <authorList>
            <person name="Zhang W."/>
            <person name="Zhang Y."/>
            <person name="Qiu H."/>
            <person name="Guo Y."/>
            <person name="Wan H."/>
            <person name="Zhang X."/>
            <person name="Scossa F."/>
            <person name="Alseekh S."/>
            <person name="Zhang Q."/>
            <person name="Wang P."/>
            <person name="Xu L."/>
            <person name="Schmidt M.H."/>
            <person name="Jia X."/>
            <person name="Li D."/>
            <person name="Zhu A."/>
            <person name="Guo F."/>
            <person name="Chen W."/>
            <person name="Ni D."/>
            <person name="Usadel B."/>
            <person name="Fernie A.R."/>
            <person name="Wen W."/>
        </authorList>
    </citation>
    <scope>NUCLEOTIDE SEQUENCE [LARGE SCALE GENOMIC DNA]</scope>
    <source>
        <strain evidence="4">cv. G240</strain>
    </source>
</reference>
<proteinExistence type="predicted"/>
<sequence>MEYLFWKAFLTIVQLMVLVMFFISIATQTVEATRPFDAPPRKEPKAPPSPSGCTFTPGGNGHC</sequence>
<reference evidence="3 4" key="2">
    <citation type="submission" date="2020-07" db="EMBL/GenBank/DDBJ databases">
        <title>Genome assembly of wild tea tree DASZ reveals pedigree and selection history of tea varieties.</title>
        <authorList>
            <person name="Zhang W."/>
        </authorList>
    </citation>
    <scope>NUCLEOTIDE SEQUENCE [LARGE SCALE GENOMIC DNA]</scope>
    <source>
        <strain evidence="4">cv. G240</strain>
        <tissue evidence="3">Leaf</tissue>
    </source>
</reference>
<keyword evidence="4" id="KW-1185">Reference proteome</keyword>
<accession>A0A7J7FR21</accession>
<dbReference type="EMBL" id="JACBKZ010000015">
    <property type="protein sequence ID" value="KAF5930477.1"/>
    <property type="molecule type" value="Genomic_DNA"/>
</dbReference>
<keyword evidence="2" id="KW-0812">Transmembrane</keyword>
<comment type="caution">
    <text evidence="3">The sequence shown here is derived from an EMBL/GenBank/DDBJ whole genome shotgun (WGS) entry which is preliminary data.</text>
</comment>
<evidence type="ECO:0000313" key="3">
    <source>
        <dbReference type="EMBL" id="KAF5930477.1"/>
    </source>
</evidence>
<evidence type="ECO:0000313" key="4">
    <source>
        <dbReference type="Proteomes" id="UP000593564"/>
    </source>
</evidence>
<name>A0A7J7FR21_CAMSI</name>
<dbReference type="AlphaFoldDB" id="A0A7J7FR21"/>
<gene>
    <name evidence="3" type="ORF">HYC85_031350</name>
</gene>
<dbReference type="Proteomes" id="UP000593564">
    <property type="component" value="Unassembled WGS sequence"/>
</dbReference>
<evidence type="ECO:0000256" key="2">
    <source>
        <dbReference type="SAM" id="Phobius"/>
    </source>
</evidence>
<keyword evidence="2" id="KW-0472">Membrane</keyword>
<protein>
    <submittedName>
        <fullName evidence="3">Uncharacterized protein</fullName>
    </submittedName>
</protein>
<keyword evidence="2" id="KW-1133">Transmembrane helix</keyword>
<feature type="region of interest" description="Disordered" evidence="1">
    <location>
        <begin position="34"/>
        <end position="63"/>
    </location>
</feature>